<evidence type="ECO:0000313" key="2">
    <source>
        <dbReference type="EMBL" id="MBB6455359.1"/>
    </source>
</evidence>
<organism evidence="2 3">
    <name type="scientific">Salirhabdus euzebyi</name>
    <dbReference type="NCBI Taxonomy" id="394506"/>
    <lineage>
        <taxon>Bacteria</taxon>
        <taxon>Bacillati</taxon>
        <taxon>Bacillota</taxon>
        <taxon>Bacilli</taxon>
        <taxon>Bacillales</taxon>
        <taxon>Bacillaceae</taxon>
        <taxon>Salirhabdus</taxon>
    </lineage>
</organism>
<dbReference type="EMBL" id="JACHGH010000019">
    <property type="protein sequence ID" value="MBB6455359.1"/>
    <property type="molecule type" value="Genomic_DNA"/>
</dbReference>
<keyword evidence="3" id="KW-1185">Reference proteome</keyword>
<evidence type="ECO:0000313" key="3">
    <source>
        <dbReference type="Proteomes" id="UP000581688"/>
    </source>
</evidence>
<gene>
    <name evidence="2" type="ORF">HNQ94_003859</name>
</gene>
<keyword evidence="1" id="KW-1133">Transmembrane helix</keyword>
<proteinExistence type="predicted"/>
<name>A0A841Q9J5_9BACI</name>
<protein>
    <submittedName>
        <fullName evidence="2">Uncharacterized protein</fullName>
    </submittedName>
</protein>
<feature type="transmembrane region" description="Helical" evidence="1">
    <location>
        <begin position="6"/>
        <end position="23"/>
    </location>
</feature>
<accession>A0A841Q9J5</accession>
<reference evidence="2 3" key="1">
    <citation type="submission" date="2020-08" db="EMBL/GenBank/DDBJ databases">
        <title>Genomic Encyclopedia of Type Strains, Phase IV (KMG-IV): sequencing the most valuable type-strain genomes for metagenomic binning, comparative biology and taxonomic classification.</title>
        <authorList>
            <person name="Goeker M."/>
        </authorList>
    </citation>
    <scope>NUCLEOTIDE SEQUENCE [LARGE SCALE GENOMIC DNA]</scope>
    <source>
        <strain evidence="2 3">DSM 19612</strain>
    </source>
</reference>
<keyword evidence="1" id="KW-0812">Transmembrane</keyword>
<dbReference type="Proteomes" id="UP000581688">
    <property type="component" value="Unassembled WGS sequence"/>
</dbReference>
<keyword evidence="1" id="KW-0472">Membrane</keyword>
<dbReference type="RefSeq" id="WP_174497888.1">
    <property type="nucleotide sequence ID" value="NZ_CADDWK010000022.1"/>
</dbReference>
<comment type="caution">
    <text evidence="2">The sequence shown here is derived from an EMBL/GenBank/DDBJ whole genome shotgun (WGS) entry which is preliminary data.</text>
</comment>
<sequence length="62" mass="6709">MRNRNWLPIVASVGIGAAAYYSMRNGQGMGKMVQKFAPFVAGMNGATQGQQQNNTLQSSNMQ</sequence>
<dbReference type="AlphaFoldDB" id="A0A841Q9J5"/>
<evidence type="ECO:0000256" key="1">
    <source>
        <dbReference type="SAM" id="Phobius"/>
    </source>
</evidence>